<name>A0A5J4UFQ4_9EUKA</name>
<proteinExistence type="predicted"/>
<reference evidence="2 3" key="1">
    <citation type="submission" date="2019-03" db="EMBL/GenBank/DDBJ databases">
        <title>Single cell metagenomics reveals metabolic interactions within the superorganism composed of flagellate Streblomastix strix and complex community of Bacteroidetes bacteria on its surface.</title>
        <authorList>
            <person name="Treitli S.C."/>
            <person name="Kolisko M."/>
            <person name="Husnik F."/>
            <person name="Keeling P."/>
            <person name="Hampl V."/>
        </authorList>
    </citation>
    <scope>NUCLEOTIDE SEQUENCE [LARGE SCALE GENOMIC DNA]</scope>
    <source>
        <strain evidence="2">ST1C</strain>
    </source>
</reference>
<feature type="non-terminal residue" evidence="2">
    <location>
        <position position="235"/>
    </location>
</feature>
<dbReference type="EMBL" id="SNRW01017394">
    <property type="protein sequence ID" value="KAA6368395.1"/>
    <property type="molecule type" value="Genomic_DNA"/>
</dbReference>
<feature type="region of interest" description="Disordered" evidence="1">
    <location>
        <begin position="191"/>
        <end position="235"/>
    </location>
</feature>
<dbReference type="AlphaFoldDB" id="A0A5J4UFQ4"/>
<gene>
    <name evidence="2" type="ORF">EZS28_036078</name>
</gene>
<evidence type="ECO:0000256" key="1">
    <source>
        <dbReference type="SAM" id="MobiDB-lite"/>
    </source>
</evidence>
<protein>
    <submittedName>
        <fullName evidence="2">Uncharacterized protein</fullName>
    </submittedName>
</protein>
<dbReference type="Proteomes" id="UP000324800">
    <property type="component" value="Unassembled WGS sequence"/>
</dbReference>
<evidence type="ECO:0000313" key="2">
    <source>
        <dbReference type="EMBL" id="KAA6368395.1"/>
    </source>
</evidence>
<organism evidence="2 3">
    <name type="scientific">Streblomastix strix</name>
    <dbReference type="NCBI Taxonomy" id="222440"/>
    <lineage>
        <taxon>Eukaryota</taxon>
        <taxon>Metamonada</taxon>
        <taxon>Preaxostyla</taxon>
        <taxon>Oxymonadida</taxon>
        <taxon>Streblomastigidae</taxon>
        <taxon>Streblomastix</taxon>
    </lineage>
</organism>
<sequence length="235" mass="26891">MRSLIDKILLNEHAMTLYNFRISERILAHLCEQQEDNLTIKSNILRAQVIARRDIANKDAIGITNLLFGIQQLGKARVKTKWFRQLTPSAIWKQIMRPMLNQNENQALEQNQEVQIARTHNDMPPPNSGLWGQPPSGQGPIGPFAPRNATIPQSTIFPPALNEQQEILEFPNLLTKETIKDHMRRWKQKGFDSIPEGKDNEGQYWPGFGPGVPHATDWRKSKQYELAPSLDEVRA</sequence>
<accession>A0A5J4UFQ4</accession>
<comment type="caution">
    <text evidence="2">The sequence shown here is derived from an EMBL/GenBank/DDBJ whole genome shotgun (WGS) entry which is preliminary data.</text>
</comment>
<evidence type="ECO:0000313" key="3">
    <source>
        <dbReference type="Proteomes" id="UP000324800"/>
    </source>
</evidence>